<comment type="caution">
    <text evidence="2">The sequence shown here is derived from an EMBL/GenBank/DDBJ whole genome shotgun (WGS) entry which is preliminary data.</text>
</comment>
<keyword evidence="1" id="KW-0472">Membrane</keyword>
<sequence length="416" mass="44998">MRVLCHPELRHLRRGKSSWRVSGSTMHWVQNKFHKARKIYLRKKAYMQVAKKLAVFVVSSLLVVFITAKTAILPIHAASSCSFTPNPINLQSFINGVPPEFTIASDITPSWVRTILVHCQTGSWQESPRDFSFTVSQQGTIKFKMRDNRVPDVTQLQCLLTGKSAKIEVKGGEMSGSNNILCTINVPVVDSFTGTGCSISVNPNPPKGGESYSVTVKSIPLNEGFKLYFSVNHGTWVEATALTQDPQTINTSRTYDDGTKITLAVSNASDFKATAPILCSTEFIVGQQAAPDDTSGQLTVTDICTFSPGQECDDCVNGVTFPGKPGIYTPFGCIPANPQGFIENVLRIAIGIAGGIAFLMMLYAGFTMMMSSGNPEKLNSGKEIFVSAVAGLLLIIFSAVILRIIGVDILVIPGFG</sequence>
<gene>
    <name evidence="2" type="ORF">UV59_C0029G0011</name>
</gene>
<organism evidence="2 3">
    <name type="scientific">Candidatus Gottesmanbacteria bacterium GW2011_GWA1_43_11</name>
    <dbReference type="NCBI Taxonomy" id="1618436"/>
    <lineage>
        <taxon>Bacteria</taxon>
        <taxon>Candidatus Gottesmaniibacteriota</taxon>
    </lineage>
</organism>
<keyword evidence="1" id="KW-0812">Transmembrane</keyword>
<proteinExistence type="predicted"/>
<reference evidence="2 3" key="1">
    <citation type="journal article" date="2015" name="Nature">
        <title>rRNA introns, odd ribosomes, and small enigmatic genomes across a large radiation of phyla.</title>
        <authorList>
            <person name="Brown C.T."/>
            <person name="Hug L.A."/>
            <person name="Thomas B.C."/>
            <person name="Sharon I."/>
            <person name="Castelle C.J."/>
            <person name="Singh A."/>
            <person name="Wilkins M.J."/>
            <person name="Williams K.H."/>
            <person name="Banfield J.F."/>
        </authorList>
    </citation>
    <scope>NUCLEOTIDE SEQUENCE [LARGE SCALE GENOMIC DNA]</scope>
</reference>
<evidence type="ECO:0000256" key="1">
    <source>
        <dbReference type="SAM" id="Phobius"/>
    </source>
</evidence>
<evidence type="ECO:0000313" key="3">
    <source>
        <dbReference type="Proteomes" id="UP000034543"/>
    </source>
</evidence>
<dbReference type="InterPro" id="IPR043993">
    <property type="entry name" value="T4SS_pilin"/>
</dbReference>
<evidence type="ECO:0000313" key="2">
    <source>
        <dbReference type="EMBL" id="KKS83939.1"/>
    </source>
</evidence>
<keyword evidence="1" id="KW-1133">Transmembrane helix</keyword>
<feature type="transmembrane region" description="Helical" evidence="1">
    <location>
        <begin position="345"/>
        <end position="364"/>
    </location>
</feature>
<name>A0A0G1CER8_9BACT</name>
<dbReference type="AlphaFoldDB" id="A0A0G1CER8"/>
<dbReference type="Pfam" id="PF18895">
    <property type="entry name" value="T4SS_pilin"/>
    <property type="match status" value="1"/>
</dbReference>
<dbReference type="EMBL" id="LCFB01000029">
    <property type="protein sequence ID" value="KKS83939.1"/>
    <property type="molecule type" value="Genomic_DNA"/>
</dbReference>
<feature type="transmembrane region" description="Helical" evidence="1">
    <location>
        <begin position="384"/>
        <end position="406"/>
    </location>
</feature>
<dbReference type="STRING" id="1618436.UV59_C0029G0011"/>
<accession>A0A0G1CER8</accession>
<dbReference type="Proteomes" id="UP000034543">
    <property type="component" value="Unassembled WGS sequence"/>
</dbReference>
<protein>
    <submittedName>
        <fullName evidence="2">Uncharacterized protein</fullName>
    </submittedName>
</protein>